<evidence type="ECO:0000313" key="1">
    <source>
        <dbReference type="EMBL" id="KAD5802498.1"/>
    </source>
</evidence>
<keyword evidence="2" id="KW-1185">Reference proteome</keyword>
<reference evidence="1 2" key="1">
    <citation type="submission" date="2019-05" db="EMBL/GenBank/DDBJ databases">
        <title>Mikania micrantha, genome provides insights into the molecular mechanism of rapid growth.</title>
        <authorList>
            <person name="Liu B."/>
        </authorList>
    </citation>
    <scope>NUCLEOTIDE SEQUENCE [LARGE SCALE GENOMIC DNA]</scope>
    <source>
        <strain evidence="1">NLD-2019</strain>
        <tissue evidence="1">Leaf</tissue>
    </source>
</reference>
<name>A0A5N6P103_9ASTR</name>
<gene>
    <name evidence="1" type="ORF">E3N88_13858</name>
</gene>
<evidence type="ECO:0000313" key="2">
    <source>
        <dbReference type="Proteomes" id="UP000326396"/>
    </source>
</evidence>
<dbReference type="Proteomes" id="UP000326396">
    <property type="component" value="Linkage Group LG15"/>
</dbReference>
<protein>
    <submittedName>
        <fullName evidence="1">Uncharacterized protein</fullName>
    </submittedName>
</protein>
<dbReference type="EMBL" id="SZYD01000007">
    <property type="protein sequence ID" value="KAD5802498.1"/>
    <property type="molecule type" value="Genomic_DNA"/>
</dbReference>
<accession>A0A5N6P103</accession>
<organism evidence="1 2">
    <name type="scientific">Mikania micrantha</name>
    <name type="common">bitter vine</name>
    <dbReference type="NCBI Taxonomy" id="192012"/>
    <lineage>
        <taxon>Eukaryota</taxon>
        <taxon>Viridiplantae</taxon>
        <taxon>Streptophyta</taxon>
        <taxon>Embryophyta</taxon>
        <taxon>Tracheophyta</taxon>
        <taxon>Spermatophyta</taxon>
        <taxon>Magnoliopsida</taxon>
        <taxon>eudicotyledons</taxon>
        <taxon>Gunneridae</taxon>
        <taxon>Pentapetalae</taxon>
        <taxon>asterids</taxon>
        <taxon>campanulids</taxon>
        <taxon>Asterales</taxon>
        <taxon>Asteraceae</taxon>
        <taxon>Asteroideae</taxon>
        <taxon>Heliantheae alliance</taxon>
        <taxon>Eupatorieae</taxon>
        <taxon>Mikania</taxon>
    </lineage>
</organism>
<comment type="caution">
    <text evidence="1">The sequence shown here is derived from an EMBL/GenBank/DDBJ whole genome shotgun (WGS) entry which is preliminary data.</text>
</comment>
<proteinExistence type="predicted"/>
<sequence length="152" mass="17662">MNLLVSHIHLLPAISVFHVSRYPLPYDGQITGASLACRSRQETETKARICCGELDSREIELVKGAPDARLDAAQEKRLMDVEAQLWQGSGEFMEKSQVFDDFWLYFVKKILNMFLIRQKYPNMLIFAADFWFLLPILDGCRFFDADEFNELF</sequence>
<dbReference type="AlphaFoldDB" id="A0A5N6P103"/>